<dbReference type="InterPro" id="IPR003848">
    <property type="entry name" value="DUF218"/>
</dbReference>
<evidence type="ECO:0000256" key="4">
    <source>
        <dbReference type="SAM" id="MobiDB-lite"/>
    </source>
</evidence>
<reference evidence="7" key="1">
    <citation type="journal article" date="2015" name="PLoS Genet.">
        <title>Genome Sequence and Transcriptome Analyses of Chrysochromulina tobin: Metabolic Tools for Enhanced Algal Fitness in the Prominent Order Prymnesiales (Haptophyceae).</title>
        <authorList>
            <person name="Hovde B.T."/>
            <person name="Deodato C.R."/>
            <person name="Hunsperger H.M."/>
            <person name="Ryken S.A."/>
            <person name="Yost W."/>
            <person name="Jha R.K."/>
            <person name="Patterson J."/>
            <person name="Monnat R.J. Jr."/>
            <person name="Barlow S.B."/>
            <person name="Starkenburg S.R."/>
            <person name="Cattolico R.A."/>
        </authorList>
    </citation>
    <scope>NUCLEOTIDE SEQUENCE</scope>
    <source>
        <strain evidence="7">CCMP291</strain>
    </source>
</reference>
<dbReference type="InterPro" id="IPR011016">
    <property type="entry name" value="Znf_RING-CH"/>
</dbReference>
<dbReference type="Pfam" id="PF13374">
    <property type="entry name" value="TPR_10"/>
    <property type="match status" value="1"/>
</dbReference>
<organism evidence="6 7">
    <name type="scientific">Chrysochromulina tobinii</name>
    <dbReference type="NCBI Taxonomy" id="1460289"/>
    <lineage>
        <taxon>Eukaryota</taxon>
        <taxon>Haptista</taxon>
        <taxon>Haptophyta</taxon>
        <taxon>Prymnesiophyceae</taxon>
        <taxon>Prymnesiales</taxon>
        <taxon>Chrysochromulinaceae</taxon>
        <taxon>Chrysochromulina</taxon>
    </lineage>
</organism>
<feature type="domain" description="RING-CH-type" evidence="5">
    <location>
        <begin position="66"/>
        <end position="122"/>
    </location>
</feature>
<keyword evidence="3" id="KW-0862">Zinc</keyword>
<feature type="region of interest" description="Disordered" evidence="4">
    <location>
        <begin position="1"/>
        <end position="38"/>
    </location>
</feature>
<dbReference type="OrthoDB" id="17725at2759"/>
<dbReference type="Pfam" id="PF12906">
    <property type="entry name" value="RINGv"/>
    <property type="match status" value="1"/>
</dbReference>
<evidence type="ECO:0000256" key="1">
    <source>
        <dbReference type="ARBA" id="ARBA00022723"/>
    </source>
</evidence>
<evidence type="ECO:0000259" key="5">
    <source>
        <dbReference type="SMART" id="SM00744"/>
    </source>
</evidence>
<dbReference type="SUPFAM" id="SSF48452">
    <property type="entry name" value="TPR-like"/>
    <property type="match status" value="2"/>
</dbReference>
<dbReference type="Gene3D" id="1.25.40.10">
    <property type="entry name" value="Tetratricopeptide repeat domain"/>
    <property type="match status" value="3"/>
</dbReference>
<dbReference type="InterPro" id="IPR013083">
    <property type="entry name" value="Znf_RING/FYVE/PHD"/>
</dbReference>
<gene>
    <name evidence="6" type="ORF">Ctob_000002</name>
</gene>
<evidence type="ECO:0000313" key="6">
    <source>
        <dbReference type="EMBL" id="KOO20830.1"/>
    </source>
</evidence>
<dbReference type="Gene3D" id="3.40.50.620">
    <property type="entry name" value="HUPs"/>
    <property type="match status" value="1"/>
</dbReference>
<accession>A0A0M0J2S7</accession>
<dbReference type="GO" id="GO:0008270">
    <property type="term" value="F:zinc ion binding"/>
    <property type="evidence" value="ECO:0007669"/>
    <property type="project" value="UniProtKB-KW"/>
</dbReference>
<dbReference type="Gene3D" id="3.30.40.10">
    <property type="entry name" value="Zinc/RING finger domain, C3HC4 (zinc finger)"/>
    <property type="match status" value="1"/>
</dbReference>
<dbReference type="InterPro" id="IPR014729">
    <property type="entry name" value="Rossmann-like_a/b/a_fold"/>
</dbReference>
<dbReference type="PANTHER" id="PTHR46082">
    <property type="entry name" value="ATP/GTP-BINDING PROTEIN-RELATED"/>
    <property type="match status" value="1"/>
</dbReference>
<dbReference type="AlphaFoldDB" id="A0A0M0J2S7"/>
<comment type="caution">
    <text evidence="6">The sequence shown here is derived from an EMBL/GenBank/DDBJ whole genome shotgun (WGS) entry which is preliminary data.</text>
</comment>
<feature type="compositionally biased region" description="Polar residues" evidence="4">
    <location>
        <begin position="20"/>
        <end position="31"/>
    </location>
</feature>
<protein>
    <recommendedName>
        <fullName evidence="5">RING-CH-type domain-containing protein</fullName>
    </recommendedName>
</protein>
<sequence length="876" mass="94848">MSLQPGDDVTLTGLRGDASLNGQSGVIQPNTAEGPPPGRIAVLLPNLPTPRTIAVKPENLIASTPTCYICLEPSAETELLSMGCGCRGTSHMVHSACAVRAAAAQQERTKSWSSWQLCLTCKLPYTGRHKLVMAREWCRRTNEFPLDDTQRFAARVSLSAALAACSLYAEAETVVRANLEAAAMVHGPEHRHTLGARMNLGVLLEAQGQTATAETLYVALLDDQRRVLGHEHHDTLATAMQLAGAALTQGRHAEAEAQYRPILAARTRLLGEAHPSVLICAMNLGSALLHQAKLREAEALYRANLEHKRRRLGPEHPDTLMAAMNLGVTLKERGDYANACPLLAENYGVKARVLGTAHVDTCFAALNLIALWVDGTYVARYEEAEALATRTRAALESSFGPEHPSCLSAQVHLAMALEARGDHARAAELYGLAHEVRIRVQGPEHPDTLEVAWRRAVLMGRREEPTSTSDCHLNLNLNLNQRCVLMGRHEEPAVDRVEESHGPVEDSEARVGESPALLLLRATATAQTKALGAEHPRTLRTLVSLGEVLVANGGPKLAAEATTLWTRCEAAQSAVLDPTHPELMYTRELLGRVARNQTLAGRQAGGGIEGLKGLDDPATCKAAEAIYAFAHMNQCLERLDGHPWDGVLCLCSSDLRVARHAAELHKKLGGWLCFTGGMGTGPHSGANLLGWAEPEAVIFAREAVERCGVPKDEVLVEADARNTGENVSLSRALLASHGLACERVVLVQKPFMERRTWATVKRVWPEVDAVISSPALSLDACVAGSGVPADVLIAIMVGDMQRIRLYALPPREFQIAQPIPQDVWKAYETLVAAGFTMNVVPTEDLLEWTPSWNRYDERDGSVPSYGAGDAQQSLRD</sequence>
<dbReference type="Pfam" id="PF13424">
    <property type="entry name" value="TPR_12"/>
    <property type="match status" value="2"/>
</dbReference>
<dbReference type="CDD" id="cd06259">
    <property type="entry name" value="YdcF-like"/>
    <property type="match status" value="1"/>
</dbReference>
<dbReference type="EMBL" id="JWZX01003409">
    <property type="protein sequence ID" value="KOO20830.1"/>
    <property type="molecule type" value="Genomic_DNA"/>
</dbReference>
<evidence type="ECO:0000313" key="7">
    <source>
        <dbReference type="Proteomes" id="UP000037460"/>
    </source>
</evidence>
<keyword evidence="7" id="KW-1185">Reference proteome</keyword>
<proteinExistence type="predicted"/>
<dbReference type="Pfam" id="PF02698">
    <property type="entry name" value="DUF218"/>
    <property type="match status" value="1"/>
</dbReference>
<keyword evidence="2" id="KW-0863">Zinc-finger</keyword>
<dbReference type="InterPro" id="IPR053137">
    <property type="entry name" value="NLR-like"/>
</dbReference>
<dbReference type="InterPro" id="IPR011990">
    <property type="entry name" value="TPR-like_helical_dom_sf"/>
</dbReference>
<dbReference type="Proteomes" id="UP000037460">
    <property type="component" value="Unassembled WGS sequence"/>
</dbReference>
<keyword evidence="1" id="KW-0479">Metal-binding</keyword>
<evidence type="ECO:0000256" key="3">
    <source>
        <dbReference type="ARBA" id="ARBA00022833"/>
    </source>
</evidence>
<dbReference type="PANTHER" id="PTHR46082:SF6">
    <property type="entry name" value="AAA+ ATPASE DOMAIN-CONTAINING PROTEIN-RELATED"/>
    <property type="match status" value="1"/>
</dbReference>
<dbReference type="SMART" id="SM00744">
    <property type="entry name" value="RINGv"/>
    <property type="match status" value="1"/>
</dbReference>
<name>A0A0M0J2S7_9EUKA</name>
<evidence type="ECO:0000256" key="2">
    <source>
        <dbReference type="ARBA" id="ARBA00022771"/>
    </source>
</evidence>